<dbReference type="AlphaFoldDB" id="A0A556QLJ5"/>
<dbReference type="Gene3D" id="3.30.360.10">
    <property type="entry name" value="Dihydrodipicolinate Reductase, domain 2"/>
    <property type="match status" value="1"/>
</dbReference>
<dbReference type="InterPro" id="IPR055170">
    <property type="entry name" value="GFO_IDH_MocA-like_dom"/>
</dbReference>
<dbReference type="PANTHER" id="PTHR43249:SF1">
    <property type="entry name" value="D-GLUCOSIDE 3-DEHYDROGENASE"/>
    <property type="match status" value="1"/>
</dbReference>
<dbReference type="RefSeq" id="WP_144353937.1">
    <property type="nucleotide sequence ID" value="NZ_CBCRVV010000037.1"/>
</dbReference>
<dbReference type="InterPro" id="IPR000683">
    <property type="entry name" value="Gfo/Idh/MocA-like_OxRdtase_N"/>
</dbReference>
<dbReference type="SUPFAM" id="SSF51735">
    <property type="entry name" value="NAD(P)-binding Rossmann-fold domains"/>
    <property type="match status" value="1"/>
</dbReference>
<protein>
    <submittedName>
        <fullName evidence="3">Gfo/Idh/MocA family oxidoreductase</fullName>
    </submittedName>
</protein>
<dbReference type="SUPFAM" id="SSF55347">
    <property type="entry name" value="Glyceraldehyde-3-phosphate dehydrogenase-like, C-terminal domain"/>
    <property type="match status" value="1"/>
</dbReference>
<comment type="caution">
    <text evidence="3">The sequence shown here is derived from an EMBL/GenBank/DDBJ whole genome shotgun (WGS) entry which is preliminary data.</text>
</comment>
<name>A0A556QLJ5_9BACT</name>
<feature type="domain" description="Gfo/Idh/MocA-like oxidoreductase N-terminal" evidence="1">
    <location>
        <begin position="5"/>
        <end position="133"/>
    </location>
</feature>
<evidence type="ECO:0000259" key="1">
    <source>
        <dbReference type="Pfam" id="PF01408"/>
    </source>
</evidence>
<dbReference type="EMBL" id="VMBG01000002">
    <property type="protein sequence ID" value="TSJ77516.1"/>
    <property type="molecule type" value="Genomic_DNA"/>
</dbReference>
<dbReference type="OrthoDB" id="9781966at2"/>
<evidence type="ECO:0000259" key="2">
    <source>
        <dbReference type="Pfam" id="PF22725"/>
    </source>
</evidence>
<dbReference type="PANTHER" id="PTHR43249">
    <property type="entry name" value="UDP-N-ACETYL-2-AMINO-2-DEOXY-D-GLUCURONATE OXIDASE"/>
    <property type="match status" value="1"/>
</dbReference>
<evidence type="ECO:0000313" key="4">
    <source>
        <dbReference type="Proteomes" id="UP000315648"/>
    </source>
</evidence>
<dbReference type="InterPro" id="IPR036291">
    <property type="entry name" value="NAD(P)-bd_dom_sf"/>
</dbReference>
<evidence type="ECO:0000313" key="3">
    <source>
        <dbReference type="EMBL" id="TSJ77516.1"/>
    </source>
</evidence>
<reference evidence="3 4" key="1">
    <citation type="submission" date="2019-07" db="EMBL/GenBank/DDBJ databases">
        <title>Description of 53C-WASEF.</title>
        <authorList>
            <person name="Pitt A."/>
            <person name="Hahn M.W."/>
        </authorList>
    </citation>
    <scope>NUCLEOTIDE SEQUENCE [LARGE SCALE GENOMIC DNA]</scope>
    <source>
        <strain evidence="3 4">53C-WASEF</strain>
    </source>
</reference>
<organism evidence="3 4">
    <name type="scientific">Rariglobus hedericola</name>
    <dbReference type="NCBI Taxonomy" id="2597822"/>
    <lineage>
        <taxon>Bacteria</taxon>
        <taxon>Pseudomonadati</taxon>
        <taxon>Verrucomicrobiota</taxon>
        <taxon>Opitutia</taxon>
        <taxon>Opitutales</taxon>
        <taxon>Opitutaceae</taxon>
        <taxon>Rariglobus</taxon>
    </lineage>
</organism>
<feature type="domain" description="GFO/IDH/MocA-like oxidoreductase" evidence="2">
    <location>
        <begin position="143"/>
        <end position="276"/>
    </location>
</feature>
<accession>A0A556QLJ5</accession>
<dbReference type="InterPro" id="IPR052515">
    <property type="entry name" value="Gfo/Idh/MocA_Oxidoreductase"/>
</dbReference>
<dbReference type="GO" id="GO:0000166">
    <property type="term" value="F:nucleotide binding"/>
    <property type="evidence" value="ECO:0007669"/>
    <property type="project" value="InterPro"/>
</dbReference>
<dbReference type="Gene3D" id="3.40.50.720">
    <property type="entry name" value="NAD(P)-binding Rossmann-like Domain"/>
    <property type="match status" value="1"/>
</dbReference>
<dbReference type="Proteomes" id="UP000315648">
    <property type="component" value="Unassembled WGS sequence"/>
</dbReference>
<proteinExistence type="predicted"/>
<dbReference type="Pfam" id="PF22725">
    <property type="entry name" value="GFO_IDH_MocA_C3"/>
    <property type="match status" value="1"/>
</dbReference>
<keyword evidence="4" id="KW-1185">Reference proteome</keyword>
<dbReference type="Pfam" id="PF01408">
    <property type="entry name" value="GFO_IDH_MocA"/>
    <property type="match status" value="1"/>
</dbReference>
<gene>
    <name evidence="3" type="ORF">FPL22_15635</name>
</gene>
<sequence length="419" mass="46329">MKPPIRIGIIGLGGYAGAHHNSVVQLEAQGHARLVCTCDPQAEAFAAQQESYEFARRGVKVFADYRPMLEAHGHELDMLVVPTPISLHAEMHRAGVERGIAVYLEKPPTLDYRELERMIATDRTAKKTTLVGFNFIIEKARLALKQRIISGEFGPLRETRLNAQWPRPYSYFARNNWAGRLLAPDGGVVLDSCFGNAMAHFVHNLLFWAGDSTLMSWGQPETARAELYRAHAIEGADTFFVESRTTSGVVMRFALTHACEGASLQTETVVCEKASIHYIVGQHAEIRWNDGRVEPVALEPFNALHENHLDYYRYLRGETSRPATTLVDSRPFVVLNNLAYVSSGEITPFPAGLVKSITHPHDAQNYLAVDGLPDALADFLAHGRWPGSALGWRTGSPAALVTPADLPRFIPTLEALAAR</sequence>